<organism evidence="3">
    <name type="scientific">marine metagenome</name>
    <dbReference type="NCBI Taxonomy" id="408172"/>
    <lineage>
        <taxon>unclassified sequences</taxon>
        <taxon>metagenomes</taxon>
        <taxon>ecological metagenomes</taxon>
    </lineage>
</organism>
<sequence length="389" mass="42843">TGKMHEKISKNGGLLISSDALVTRLRETGLSMVTIDTDKGGDLAEGVKPLTDPSRRPPPEGRLVHFDEEIERATEIRDETSETLTSALADVAEGKGVDAEKVNEASEVITESMVRNVDAMLSLTRIKKHDPYTALHCMNVCTLVVAVAQADGVDPSYLPTITAATLLHDVGKTRVPLEILNKPGRFEAHELEVMRKHAVFSGDIMREEGGFTEEQVLIAEQHHEMLDGSGYPYGLKGDEIHPYARMTAVADVYDALTAKRVYKPAMPMHMALVALHKNRGTEFDEHFVDLFVRSLGVYPVGSLVELNNKELAVVYEPNPDNVHKPTLAIVTTSNGRPRPNPFIVNLAKRSEAEGREVAKVVDPETAGVDTEEIIEAAKTRGERTERLRR</sequence>
<dbReference type="PROSITE" id="PS51832">
    <property type="entry name" value="HD_GYP"/>
    <property type="match status" value="1"/>
</dbReference>
<dbReference type="SUPFAM" id="SSF109604">
    <property type="entry name" value="HD-domain/PDEase-like"/>
    <property type="match status" value="1"/>
</dbReference>
<dbReference type="SMART" id="SM00471">
    <property type="entry name" value="HDc"/>
    <property type="match status" value="1"/>
</dbReference>
<name>A0A382JU72_9ZZZZ</name>
<dbReference type="CDD" id="cd00077">
    <property type="entry name" value="HDc"/>
    <property type="match status" value="1"/>
</dbReference>
<gene>
    <name evidence="3" type="ORF">METZ01_LOCUS267756</name>
</gene>
<feature type="domain" description="HD-GYP" evidence="2">
    <location>
        <begin position="111"/>
        <end position="307"/>
    </location>
</feature>
<dbReference type="Gene3D" id="1.10.3210.10">
    <property type="entry name" value="Hypothetical protein af1432"/>
    <property type="match status" value="1"/>
</dbReference>
<reference evidence="3" key="1">
    <citation type="submission" date="2018-05" db="EMBL/GenBank/DDBJ databases">
        <authorList>
            <person name="Lanie J.A."/>
            <person name="Ng W.-L."/>
            <person name="Kazmierczak K.M."/>
            <person name="Andrzejewski T.M."/>
            <person name="Davidsen T.M."/>
            <person name="Wayne K.J."/>
            <person name="Tettelin H."/>
            <person name="Glass J.I."/>
            <person name="Rusch D."/>
            <person name="Podicherti R."/>
            <person name="Tsui H.-C.T."/>
            <person name="Winkler M.E."/>
        </authorList>
    </citation>
    <scope>NUCLEOTIDE SEQUENCE</scope>
</reference>
<protein>
    <recommendedName>
        <fullName evidence="2">HD-GYP domain-containing protein</fullName>
    </recommendedName>
</protein>
<dbReference type="InterPro" id="IPR021812">
    <property type="entry name" value="DUF3391"/>
</dbReference>
<dbReference type="PANTHER" id="PTHR43155:SF2">
    <property type="entry name" value="CYCLIC DI-GMP PHOSPHODIESTERASE PA4108"/>
    <property type="match status" value="1"/>
</dbReference>
<dbReference type="Pfam" id="PF13487">
    <property type="entry name" value="HD_5"/>
    <property type="match status" value="1"/>
</dbReference>
<feature type="region of interest" description="Disordered" evidence="1">
    <location>
        <begin position="41"/>
        <end position="61"/>
    </location>
</feature>
<feature type="non-terminal residue" evidence="3">
    <location>
        <position position="1"/>
    </location>
</feature>
<evidence type="ECO:0000256" key="1">
    <source>
        <dbReference type="SAM" id="MobiDB-lite"/>
    </source>
</evidence>
<accession>A0A382JU72</accession>
<proteinExistence type="predicted"/>
<dbReference type="InterPro" id="IPR003607">
    <property type="entry name" value="HD/PDEase_dom"/>
</dbReference>
<dbReference type="AlphaFoldDB" id="A0A382JU72"/>
<dbReference type="PANTHER" id="PTHR43155">
    <property type="entry name" value="CYCLIC DI-GMP PHOSPHODIESTERASE PA4108-RELATED"/>
    <property type="match status" value="1"/>
</dbReference>
<dbReference type="EMBL" id="UINC01076081">
    <property type="protein sequence ID" value="SVC14902.1"/>
    <property type="molecule type" value="Genomic_DNA"/>
</dbReference>
<dbReference type="Pfam" id="PF11871">
    <property type="entry name" value="DUF3391"/>
    <property type="match status" value="1"/>
</dbReference>
<evidence type="ECO:0000313" key="3">
    <source>
        <dbReference type="EMBL" id="SVC14902.1"/>
    </source>
</evidence>
<evidence type="ECO:0000259" key="2">
    <source>
        <dbReference type="PROSITE" id="PS51832"/>
    </source>
</evidence>
<dbReference type="InterPro" id="IPR037522">
    <property type="entry name" value="HD_GYP_dom"/>
</dbReference>